<dbReference type="Gene3D" id="3.90.226.10">
    <property type="entry name" value="2-enoyl-CoA Hydratase, Chain A, domain 1"/>
    <property type="match status" value="1"/>
</dbReference>
<dbReference type="InterPro" id="IPR009648">
    <property type="entry name" value="Malonate_gamma"/>
</dbReference>
<name>A0A1R1I3I5_9RHOO</name>
<proteinExistence type="predicted"/>
<accession>A0A1R1I3I5</accession>
<sequence length="240" mass="24560">MSLNDILDALFPAGHTVAVANQVITGEATTAQGTVAVLGTTDAAAIDHAMALALSGFVLDTVERHPGRPLVFLVDTSGQALSRSQELLCLNGSLAHLASCVDFARRQGHPSLSLVTANAVSGGFLSFGLMADQAYALADAQVRVMDLRAMSRVTKIAHERLVELAGTSPIFAPGAGSYVRMGGIAAIWPVPSADLLDDALSAARKAVSAGDQRQGTGLSRGGRLLASDIATTVQNATAGA</sequence>
<evidence type="ECO:0000313" key="2">
    <source>
        <dbReference type="Proteomes" id="UP000187526"/>
    </source>
</evidence>
<dbReference type="RefSeq" id="WP_076095968.1">
    <property type="nucleotide sequence ID" value="NZ_MTHD01000004.1"/>
</dbReference>
<evidence type="ECO:0000313" key="1">
    <source>
        <dbReference type="EMBL" id="OMG53179.1"/>
    </source>
</evidence>
<dbReference type="SUPFAM" id="SSF52096">
    <property type="entry name" value="ClpP/crotonase"/>
    <property type="match status" value="1"/>
</dbReference>
<comment type="caution">
    <text evidence="1">The sequence shown here is derived from an EMBL/GenBank/DDBJ whole genome shotgun (WGS) entry which is preliminary data.</text>
</comment>
<dbReference type="Proteomes" id="UP000187526">
    <property type="component" value="Unassembled WGS sequence"/>
</dbReference>
<dbReference type="NCBIfam" id="TIGR03134">
    <property type="entry name" value="malonate_gamma"/>
    <property type="match status" value="1"/>
</dbReference>
<dbReference type="Pfam" id="PF06833">
    <property type="entry name" value="MdcE"/>
    <property type="match status" value="1"/>
</dbReference>
<organism evidence="1 2">
    <name type="scientific">Azonexus hydrophilus</name>
    <dbReference type="NCBI Taxonomy" id="418702"/>
    <lineage>
        <taxon>Bacteria</taxon>
        <taxon>Pseudomonadati</taxon>
        <taxon>Pseudomonadota</taxon>
        <taxon>Betaproteobacteria</taxon>
        <taxon>Rhodocyclales</taxon>
        <taxon>Azonexaceae</taxon>
        <taxon>Azonexus</taxon>
    </lineage>
</organism>
<reference evidence="1 2" key="1">
    <citation type="submission" date="2016-10" db="EMBL/GenBank/DDBJ databases">
        <title>Alkaliphiles isolated from bioreactors.</title>
        <authorList>
            <person name="Salah Z."/>
            <person name="Rout S.P."/>
            <person name="Humphreys P.N."/>
        </authorList>
    </citation>
    <scope>NUCLEOTIDE SEQUENCE [LARGE SCALE GENOMIC DNA]</scope>
    <source>
        <strain evidence="1 2">ZS02</strain>
    </source>
</reference>
<dbReference type="STRING" id="418702.BJN45_13230"/>
<dbReference type="AlphaFoldDB" id="A0A1R1I3I5"/>
<dbReference type="InterPro" id="IPR029045">
    <property type="entry name" value="ClpP/crotonase-like_dom_sf"/>
</dbReference>
<dbReference type="GO" id="GO:0005975">
    <property type="term" value="P:carbohydrate metabolic process"/>
    <property type="evidence" value="ECO:0007669"/>
    <property type="project" value="InterPro"/>
</dbReference>
<dbReference type="OrthoDB" id="8558460at2"/>
<keyword evidence="2" id="KW-1185">Reference proteome</keyword>
<dbReference type="EMBL" id="MTHD01000004">
    <property type="protein sequence ID" value="OMG53179.1"/>
    <property type="molecule type" value="Genomic_DNA"/>
</dbReference>
<protein>
    <submittedName>
        <fullName evidence="1">Biotin-independent malonate decarboxylase subunit gamma</fullName>
    </submittedName>
</protein>
<gene>
    <name evidence="1" type="ORF">BJN45_13230</name>
</gene>